<evidence type="ECO:0000313" key="2">
    <source>
        <dbReference type="EMBL" id="KAK7089295.1"/>
    </source>
</evidence>
<comment type="caution">
    <text evidence="2">The sequence shown here is derived from an EMBL/GenBank/DDBJ whole genome shotgun (WGS) entry which is preliminary data.</text>
</comment>
<accession>A0AAN9ALV3</accession>
<proteinExistence type="predicted"/>
<dbReference type="Proteomes" id="UP001374579">
    <property type="component" value="Unassembled WGS sequence"/>
</dbReference>
<keyword evidence="3" id="KW-1185">Reference proteome</keyword>
<organism evidence="2 3">
    <name type="scientific">Littorina saxatilis</name>
    <dbReference type="NCBI Taxonomy" id="31220"/>
    <lineage>
        <taxon>Eukaryota</taxon>
        <taxon>Metazoa</taxon>
        <taxon>Spiralia</taxon>
        <taxon>Lophotrochozoa</taxon>
        <taxon>Mollusca</taxon>
        <taxon>Gastropoda</taxon>
        <taxon>Caenogastropoda</taxon>
        <taxon>Littorinimorpha</taxon>
        <taxon>Littorinoidea</taxon>
        <taxon>Littorinidae</taxon>
        <taxon>Littorina</taxon>
    </lineage>
</organism>
<reference evidence="2 3" key="1">
    <citation type="submission" date="2024-02" db="EMBL/GenBank/DDBJ databases">
        <title>Chromosome-scale genome assembly of the rough periwinkle Littorina saxatilis.</title>
        <authorList>
            <person name="De Jode A."/>
            <person name="Faria R."/>
            <person name="Formenti G."/>
            <person name="Sims Y."/>
            <person name="Smith T.P."/>
            <person name="Tracey A."/>
            <person name="Wood J.M.D."/>
            <person name="Zagrodzka Z.B."/>
            <person name="Johannesson K."/>
            <person name="Butlin R.K."/>
            <person name="Leder E.H."/>
        </authorList>
    </citation>
    <scope>NUCLEOTIDE SEQUENCE [LARGE SCALE GENOMIC DNA]</scope>
    <source>
        <strain evidence="2">Snail1</strain>
        <tissue evidence="2">Muscle</tissue>
    </source>
</reference>
<dbReference type="Gene3D" id="2.60.220.30">
    <property type="match status" value="1"/>
</dbReference>
<name>A0AAN9ALV3_9CAEN</name>
<feature type="region of interest" description="Disordered" evidence="1">
    <location>
        <begin position="506"/>
        <end position="527"/>
    </location>
</feature>
<sequence length="728" mass="79675">MGRGELQGAMANPQRSDSHFSAGSLLHSPDGVPHQPVFSEDWQFQESFSTTGGQLRGRNSDVILIVPEHSVRDASQESLCEVKKQALADVIIKKGSESSANVNEAVSSEVSGQACGCAREAHDINNDVVIQGAISTDLQRVHETLHLGRCESVSSPVAEYYAGENFSSQKPVSISLPHFLPPGFSVADVRVYQFHRDSDGQIPVNTLKLLKAKDTTDKHTASNTPNTSTEEDVTATEGFYFTDYNRIQVVTSHFSGYLCTLCKKEMDPPQLRLRLYGKHVQRQSRDVDLTLFIWDLRLDIRDFRKAGLPNPEEEKTFQASQTLEPLATTAIENVQLGVHLRLSEQEEAIWMHMGSGGEPFFNSERRIGIKKFVPCCLDTIPERVDWALLTRHDPGQLRWFQCVLDVGYVTAAVGDIPLQFLPVPPMQSLRVRGLELLNEQRSAKTQTDQHLMEDTHVKQLEGNFTSLRTTAEAPSTTSSPPFSLLQTAAVQDASAYYGQRQYVATASTPPSHQGLSSSSDSVSNIHQSCTEQASLGGGMAAMSLNPGRAVANHSRAAPVEEQNAVMSFDIGGTMANQAGATPIQKQNAAMPFFPEVAMVNQARSTQVHETMPAMVLNPPVSAASPSRGHHVAGSCSEVDNSTKKVIYTNCTFNMQANKSTTNNNVGKLHDMNFGNTTNIAREGDRAEGGTPHHVTPTHHVTEPRIEFPDVAEVLQQSLAQQAENEPLQ</sequence>
<dbReference type="EMBL" id="JBAMIC010002287">
    <property type="protein sequence ID" value="KAK7089295.1"/>
    <property type="molecule type" value="Genomic_DNA"/>
</dbReference>
<feature type="region of interest" description="Disordered" evidence="1">
    <location>
        <begin position="1"/>
        <end position="32"/>
    </location>
</feature>
<gene>
    <name evidence="2" type="ORF">V1264_024657</name>
</gene>
<protein>
    <submittedName>
        <fullName evidence="2">Uncharacterized protein</fullName>
    </submittedName>
</protein>
<dbReference type="AlphaFoldDB" id="A0AAN9ALV3"/>
<evidence type="ECO:0000313" key="3">
    <source>
        <dbReference type="Proteomes" id="UP001374579"/>
    </source>
</evidence>
<evidence type="ECO:0000256" key="1">
    <source>
        <dbReference type="SAM" id="MobiDB-lite"/>
    </source>
</evidence>